<feature type="coiled-coil region" evidence="1">
    <location>
        <begin position="54"/>
        <end position="85"/>
    </location>
</feature>
<dbReference type="OrthoDB" id="5396625at2759"/>
<evidence type="ECO:0000313" key="3">
    <source>
        <dbReference type="EMBL" id="EEB05206.1"/>
    </source>
</evidence>
<dbReference type="JaponicusDB" id="SJAG_00205"/>
<protein>
    <submittedName>
        <fullName evidence="3">Uncharacterized protein</fullName>
    </submittedName>
</protein>
<name>B6JV05_SCHJY</name>
<evidence type="ECO:0000256" key="2">
    <source>
        <dbReference type="SAM" id="MobiDB-lite"/>
    </source>
</evidence>
<dbReference type="VEuPathDB" id="FungiDB:SJAG_00205"/>
<dbReference type="GeneID" id="7047792"/>
<evidence type="ECO:0000256" key="1">
    <source>
        <dbReference type="SAM" id="Coils"/>
    </source>
</evidence>
<organism evidence="3 4">
    <name type="scientific">Schizosaccharomyces japonicus (strain yFS275 / FY16936)</name>
    <name type="common">Fission yeast</name>
    <dbReference type="NCBI Taxonomy" id="402676"/>
    <lineage>
        <taxon>Eukaryota</taxon>
        <taxon>Fungi</taxon>
        <taxon>Dikarya</taxon>
        <taxon>Ascomycota</taxon>
        <taxon>Taphrinomycotina</taxon>
        <taxon>Schizosaccharomycetes</taxon>
        <taxon>Schizosaccharomycetales</taxon>
        <taxon>Schizosaccharomycetaceae</taxon>
        <taxon>Schizosaccharomyces</taxon>
    </lineage>
</organism>
<dbReference type="HOGENOM" id="CLU_1759867_0_0_1"/>
<feature type="compositionally biased region" description="Polar residues" evidence="2">
    <location>
        <begin position="136"/>
        <end position="148"/>
    </location>
</feature>
<feature type="region of interest" description="Disordered" evidence="2">
    <location>
        <begin position="124"/>
        <end position="148"/>
    </location>
</feature>
<reference evidence="3 4" key="1">
    <citation type="journal article" date="2011" name="Science">
        <title>Comparative functional genomics of the fission yeasts.</title>
        <authorList>
            <person name="Rhind N."/>
            <person name="Chen Z."/>
            <person name="Yassour M."/>
            <person name="Thompson D.A."/>
            <person name="Haas B.J."/>
            <person name="Habib N."/>
            <person name="Wapinski I."/>
            <person name="Roy S."/>
            <person name="Lin M.F."/>
            <person name="Heiman D.I."/>
            <person name="Young S.K."/>
            <person name="Furuya K."/>
            <person name="Guo Y."/>
            <person name="Pidoux A."/>
            <person name="Chen H.M."/>
            <person name="Robbertse B."/>
            <person name="Goldberg J.M."/>
            <person name="Aoki K."/>
            <person name="Bayne E.H."/>
            <person name="Berlin A.M."/>
            <person name="Desjardins C.A."/>
            <person name="Dobbs E."/>
            <person name="Dukaj L."/>
            <person name="Fan L."/>
            <person name="FitzGerald M.G."/>
            <person name="French C."/>
            <person name="Gujja S."/>
            <person name="Hansen K."/>
            <person name="Keifenheim D."/>
            <person name="Levin J.Z."/>
            <person name="Mosher R.A."/>
            <person name="Mueller C.A."/>
            <person name="Pfiffner J."/>
            <person name="Priest M."/>
            <person name="Russ C."/>
            <person name="Smialowska A."/>
            <person name="Swoboda P."/>
            <person name="Sykes S.M."/>
            <person name="Vaughn M."/>
            <person name="Vengrova S."/>
            <person name="Yoder R."/>
            <person name="Zeng Q."/>
            <person name="Allshire R."/>
            <person name="Baulcombe D."/>
            <person name="Birren B.W."/>
            <person name="Brown W."/>
            <person name="Ekwall K."/>
            <person name="Kellis M."/>
            <person name="Leatherwood J."/>
            <person name="Levin H."/>
            <person name="Margalit H."/>
            <person name="Martienssen R."/>
            <person name="Nieduszynski C.A."/>
            <person name="Spatafora J.W."/>
            <person name="Friedman N."/>
            <person name="Dalgaard J.Z."/>
            <person name="Baumann P."/>
            <person name="Niki H."/>
            <person name="Regev A."/>
            <person name="Nusbaum C."/>
        </authorList>
    </citation>
    <scope>NUCLEOTIDE SEQUENCE [LARGE SCALE GENOMIC DNA]</scope>
    <source>
        <strain evidence="4">yFS275 / FY16936</strain>
    </source>
</reference>
<sequence length="148" mass="17272">MSKKRSASRNADGFSKIRILEAVCSSMDNLSLAEKDELYEDVEMTVYKRLSYYKDKYTIVVEDIEAELEEEEEEEERNKSSEISQNRVKLTVISPLFNKMKRNMLRMLCNPRTIEMQTGYPLTREKSEESSSIRENNLTSCKTTTHAH</sequence>
<keyword evidence="4" id="KW-1185">Reference proteome</keyword>
<evidence type="ECO:0000313" key="4">
    <source>
        <dbReference type="Proteomes" id="UP000001744"/>
    </source>
</evidence>
<gene>
    <name evidence="3" type="ORF">SJAG_00205</name>
</gene>
<dbReference type="EMBL" id="KE651166">
    <property type="protein sequence ID" value="EEB05206.1"/>
    <property type="molecule type" value="Genomic_DNA"/>
</dbReference>
<keyword evidence="1" id="KW-0175">Coiled coil</keyword>
<dbReference type="OMA" id="NPRTIEM"/>
<dbReference type="RefSeq" id="XP_002171499.1">
    <property type="nucleotide sequence ID" value="XM_002171463.1"/>
</dbReference>
<dbReference type="Proteomes" id="UP000001744">
    <property type="component" value="Unassembled WGS sequence"/>
</dbReference>
<dbReference type="AlphaFoldDB" id="B6JV05"/>
<proteinExistence type="predicted"/>
<accession>B6JV05</accession>